<dbReference type="Gene3D" id="3.30.310.50">
    <property type="entry name" value="Alpha-D-phosphohexomutase, C-terminal domain"/>
    <property type="match status" value="1"/>
</dbReference>
<evidence type="ECO:0000256" key="5">
    <source>
        <dbReference type="ARBA" id="ARBA00022842"/>
    </source>
</evidence>
<evidence type="ECO:0000313" key="11">
    <source>
        <dbReference type="EMBL" id="MPM19093.1"/>
    </source>
</evidence>
<dbReference type="Gene3D" id="3.40.120.10">
    <property type="entry name" value="Alpha-D-Glucose-1,6-Bisphosphate, subunit A, domain 3"/>
    <property type="match status" value="3"/>
</dbReference>
<comment type="cofactor">
    <cofactor evidence="1">
        <name>Mg(2+)</name>
        <dbReference type="ChEBI" id="CHEBI:18420"/>
    </cofactor>
</comment>
<protein>
    <submittedName>
        <fullName evidence="11">Phosphoglucomutase</fullName>
        <ecNumber evidence="11">5.4.2.2</ecNumber>
    </submittedName>
</protein>
<keyword evidence="3" id="KW-0597">Phosphoprotein</keyword>
<dbReference type="InterPro" id="IPR016055">
    <property type="entry name" value="A-D-PHexomutase_a/b/a-I/II/III"/>
</dbReference>
<dbReference type="SUPFAM" id="SSF53738">
    <property type="entry name" value="Phosphoglucomutase, first 3 domains"/>
    <property type="match status" value="3"/>
</dbReference>
<gene>
    <name evidence="11" type="primary">pgcA_18</name>
    <name evidence="11" type="ORF">SDC9_65511</name>
</gene>
<keyword evidence="6 11" id="KW-0413">Isomerase</keyword>
<dbReference type="EC" id="5.4.2.2" evidence="11"/>
<dbReference type="CDD" id="cd05799">
    <property type="entry name" value="PGM2"/>
    <property type="match status" value="1"/>
</dbReference>
<keyword evidence="4" id="KW-0479">Metal-binding</keyword>
<comment type="similarity">
    <text evidence="2">Belongs to the phosphohexose mutase family.</text>
</comment>
<dbReference type="PROSITE" id="PS00710">
    <property type="entry name" value="PGM_PMM"/>
    <property type="match status" value="1"/>
</dbReference>
<dbReference type="InterPro" id="IPR005843">
    <property type="entry name" value="A-D-PHexomutase_C"/>
</dbReference>
<dbReference type="AlphaFoldDB" id="A0A644XXT2"/>
<sequence>MNIKERINQWLSGPYDDETKNEIRRMQRENNPELQESFYSELDFGTGGLRGIMGVGPNRMNKYTVGTATQGLANYLKESFSGIEISVAIAYDCRNNSEYFAAVAADVLSANGIKVFLFDGLRPTPELSFTVRHLRCQAGIVITASHNPKEYNGYKVYWNDGGQLVPPHDKNVITAVRAISGIELVSFEPNADLITRIGKGIDEVYLRQVMQVVLSPESIDKQHRMPVVYTPLHGTGVTLIPKVLKRIGFGNIIHVPEQDINDGNFPTVKSPNPEEKSALEMAIAKAEETQAALILATDPDADRVGVAVRNKNGEIVLLNGNQTASILAWYTLSRLKETGKMPAHPMMVKTIVTTDLLSAIAEDFGVKMYDVLTGFKYIAEIIRLQEGKEKFVGGGEESYGYLGADFVRDKDAVMTCCMIAEAAAWAACQDKTLLDILDDIYLKYGYYAEDLLSLTKKGMNGQQEIAAMMKEFRENPPKEICGSGVIMIKDYKSRTWTDYKSGTTGGIDLPVSDVLQFCLADGSKVTVRPSGTEPKIKFYFSVVMTESGTRLAEAARDKLSKLSAVFNSK</sequence>
<dbReference type="GO" id="GO:0005975">
    <property type="term" value="P:carbohydrate metabolic process"/>
    <property type="evidence" value="ECO:0007669"/>
    <property type="project" value="InterPro"/>
</dbReference>
<evidence type="ECO:0000256" key="4">
    <source>
        <dbReference type="ARBA" id="ARBA00022723"/>
    </source>
</evidence>
<evidence type="ECO:0000259" key="7">
    <source>
        <dbReference type="Pfam" id="PF00408"/>
    </source>
</evidence>
<dbReference type="InterPro" id="IPR036900">
    <property type="entry name" value="A-D-PHexomutase_C_sf"/>
</dbReference>
<proteinExistence type="inferred from homology"/>
<dbReference type="Pfam" id="PF02878">
    <property type="entry name" value="PGM_PMM_I"/>
    <property type="match status" value="1"/>
</dbReference>
<dbReference type="PANTHER" id="PTHR45745:SF1">
    <property type="entry name" value="PHOSPHOGLUCOMUTASE 2B-RELATED"/>
    <property type="match status" value="1"/>
</dbReference>
<evidence type="ECO:0000259" key="10">
    <source>
        <dbReference type="Pfam" id="PF02880"/>
    </source>
</evidence>
<dbReference type="Pfam" id="PF00408">
    <property type="entry name" value="PGM_PMM_IV"/>
    <property type="match status" value="1"/>
</dbReference>
<evidence type="ECO:0000259" key="8">
    <source>
        <dbReference type="Pfam" id="PF02878"/>
    </source>
</evidence>
<feature type="domain" description="Alpha-D-phosphohexomutase alpha/beta/alpha" evidence="9">
    <location>
        <begin position="205"/>
        <end position="310"/>
    </location>
</feature>
<comment type="caution">
    <text evidence="11">The sequence shown here is derived from an EMBL/GenBank/DDBJ whole genome shotgun (WGS) entry which is preliminary data.</text>
</comment>
<evidence type="ECO:0000256" key="1">
    <source>
        <dbReference type="ARBA" id="ARBA00001946"/>
    </source>
</evidence>
<evidence type="ECO:0000256" key="6">
    <source>
        <dbReference type="ARBA" id="ARBA00023235"/>
    </source>
</evidence>
<dbReference type="GO" id="GO:0008973">
    <property type="term" value="F:phosphopentomutase activity"/>
    <property type="evidence" value="ECO:0007669"/>
    <property type="project" value="TreeGrafter"/>
</dbReference>
<feature type="domain" description="Alpha-D-phosphohexomutase C-terminal" evidence="7">
    <location>
        <begin position="511"/>
        <end position="557"/>
    </location>
</feature>
<evidence type="ECO:0000256" key="3">
    <source>
        <dbReference type="ARBA" id="ARBA00022553"/>
    </source>
</evidence>
<feature type="domain" description="Alpha-D-phosphohexomutase alpha/beta/alpha" evidence="8">
    <location>
        <begin position="43"/>
        <end position="179"/>
    </location>
</feature>
<keyword evidence="5" id="KW-0460">Magnesium</keyword>
<dbReference type="InterPro" id="IPR005845">
    <property type="entry name" value="A-D-PHexomutase_a/b/a-II"/>
</dbReference>
<dbReference type="Pfam" id="PF02879">
    <property type="entry name" value="PGM_PMM_II"/>
    <property type="match status" value="1"/>
</dbReference>
<dbReference type="GO" id="GO:0004614">
    <property type="term" value="F:phosphoglucomutase activity"/>
    <property type="evidence" value="ECO:0007669"/>
    <property type="project" value="UniProtKB-EC"/>
</dbReference>
<name>A0A644XXT2_9ZZZZ</name>
<dbReference type="GO" id="GO:0000287">
    <property type="term" value="F:magnesium ion binding"/>
    <property type="evidence" value="ECO:0007669"/>
    <property type="project" value="InterPro"/>
</dbReference>
<evidence type="ECO:0000259" key="9">
    <source>
        <dbReference type="Pfam" id="PF02879"/>
    </source>
</evidence>
<dbReference type="GO" id="GO:0006166">
    <property type="term" value="P:purine ribonucleoside salvage"/>
    <property type="evidence" value="ECO:0007669"/>
    <property type="project" value="TreeGrafter"/>
</dbReference>
<dbReference type="InterPro" id="IPR005844">
    <property type="entry name" value="A-D-PHexomutase_a/b/a-I"/>
</dbReference>
<evidence type="ECO:0000256" key="2">
    <source>
        <dbReference type="ARBA" id="ARBA00010231"/>
    </source>
</evidence>
<accession>A0A644XXT2</accession>
<dbReference type="SUPFAM" id="SSF55957">
    <property type="entry name" value="Phosphoglucomutase, C-terminal domain"/>
    <property type="match status" value="1"/>
</dbReference>
<dbReference type="InterPro" id="IPR005846">
    <property type="entry name" value="A-D-PHexomutase_a/b/a-III"/>
</dbReference>
<organism evidence="11">
    <name type="scientific">bioreactor metagenome</name>
    <dbReference type="NCBI Taxonomy" id="1076179"/>
    <lineage>
        <taxon>unclassified sequences</taxon>
        <taxon>metagenomes</taxon>
        <taxon>ecological metagenomes</taxon>
    </lineage>
</organism>
<dbReference type="Pfam" id="PF02880">
    <property type="entry name" value="PGM_PMM_III"/>
    <property type="match status" value="1"/>
</dbReference>
<feature type="domain" description="Alpha-D-phosphohexomutase alpha/beta/alpha" evidence="10">
    <location>
        <begin position="319"/>
        <end position="444"/>
    </location>
</feature>
<dbReference type="EMBL" id="VSSQ01003109">
    <property type="protein sequence ID" value="MPM19093.1"/>
    <property type="molecule type" value="Genomic_DNA"/>
</dbReference>
<reference evidence="11" key="1">
    <citation type="submission" date="2019-08" db="EMBL/GenBank/DDBJ databases">
        <authorList>
            <person name="Kucharzyk K."/>
            <person name="Murdoch R.W."/>
            <person name="Higgins S."/>
            <person name="Loffler F."/>
        </authorList>
    </citation>
    <scope>NUCLEOTIDE SEQUENCE</scope>
</reference>
<dbReference type="PANTHER" id="PTHR45745">
    <property type="entry name" value="PHOSPHOMANNOMUTASE 45A"/>
    <property type="match status" value="1"/>
</dbReference>
<dbReference type="InterPro" id="IPR016066">
    <property type="entry name" value="A-D-PHexomutase_CS"/>
</dbReference>